<accession>A0A072UL48</accession>
<dbReference type="EnsemblPlants" id="KEH29808">
    <property type="protein sequence ID" value="KEH29808"/>
    <property type="gene ID" value="MTR_4g052200"/>
</dbReference>
<dbReference type="AlphaFoldDB" id="A0A072UL48"/>
<dbReference type="Proteomes" id="UP000002051">
    <property type="component" value="Chromosome 4"/>
</dbReference>
<evidence type="ECO:0000313" key="3">
    <source>
        <dbReference type="EnsemblPlants" id="KEH29808"/>
    </source>
</evidence>
<keyword evidence="4" id="KW-1185">Reference proteome</keyword>
<sequence length="109" mass="12211">MGWRLKVVRRAKPLIAPPVMGVTWLQKGFEMAEEKDGKSSREKQGRICRNEVVLHLGHLGFSSDEITYKKHLGQPMRLMTLFIIGPFVSLGVFSSVGRKSEISAVKSDV</sequence>
<reference evidence="2 4" key="2">
    <citation type="journal article" date="2014" name="BMC Genomics">
        <title>An improved genome release (version Mt4.0) for the model legume Medicago truncatula.</title>
        <authorList>
            <person name="Tang H."/>
            <person name="Krishnakumar V."/>
            <person name="Bidwell S."/>
            <person name="Rosen B."/>
            <person name="Chan A."/>
            <person name="Zhou S."/>
            <person name="Gentzbittel L."/>
            <person name="Childs K.L."/>
            <person name="Yandell M."/>
            <person name="Gundlach H."/>
            <person name="Mayer K.F."/>
            <person name="Schwartz D.C."/>
            <person name="Town C.D."/>
        </authorList>
    </citation>
    <scope>GENOME REANNOTATION</scope>
    <source>
        <strain evidence="2">A17</strain>
        <strain evidence="3 4">cv. Jemalong A17</strain>
    </source>
</reference>
<gene>
    <name evidence="2" type="ordered locus">MTR_4g052200</name>
</gene>
<reference evidence="3" key="3">
    <citation type="submission" date="2015-04" db="UniProtKB">
        <authorList>
            <consortium name="EnsemblPlants"/>
        </authorList>
    </citation>
    <scope>IDENTIFICATION</scope>
    <source>
        <strain evidence="3">cv. Jemalong A17</strain>
    </source>
</reference>
<dbReference type="HOGENOM" id="CLU_2187835_0_0_1"/>
<name>A0A072UL48_MEDTR</name>
<evidence type="ECO:0000256" key="1">
    <source>
        <dbReference type="SAM" id="Phobius"/>
    </source>
</evidence>
<dbReference type="EMBL" id="CM001220">
    <property type="protein sequence ID" value="KEH29808.1"/>
    <property type="molecule type" value="Genomic_DNA"/>
</dbReference>
<evidence type="ECO:0000313" key="2">
    <source>
        <dbReference type="EMBL" id="KEH29808.1"/>
    </source>
</evidence>
<feature type="transmembrane region" description="Helical" evidence="1">
    <location>
        <begin position="78"/>
        <end position="97"/>
    </location>
</feature>
<reference evidence="2 4" key="1">
    <citation type="journal article" date="2011" name="Nature">
        <title>The Medicago genome provides insight into the evolution of rhizobial symbioses.</title>
        <authorList>
            <person name="Young N.D."/>
            <person name="Debelle F."/>
            <person name="Oldroyd G.E."/>
            <person name="Geurts R."/>
            <person name="Cannon S.B."/>
            <person name="Udvardi M.K."/>
            <person name="Benedito V.A."/>
            <person name="Mayer K.F."/>
            <person name="Gouzy J."/>
            <person name="Schoof H."/>
            <person name="Van de Peer Y."/>
            <person name="Proost S."/>
            <person name="Cook D.R."/>
            <person name="Meyers B.C."/>
            <person name="Spannagl M."/>
            <person name="Cheung F."/>
            <person name="De Mita S."/>
            <person name="Krishnakumar V."/>
            <person name="Gundlach H."/>
            <person name="Zhou S."/>
            <person name="Mudge J."/>
            <person name="Bharti A.K."/>
            <person name="Murray J.D."/>
            <person name="Naoumkina M.A."/>
            <person name="Rosen B."/>
            <person name="Silverstein K.A."/>
            <person name="Tang H."/>
            <person name="Rombauts S."/>
            <person name="Zhao P.X."/>
            <person name="Zhou P."/>
            <person name="Barbe V."/>
            <person name="Bardou P."/>
            <person name="Bechner M."/>
            <person name="Bellec A."/>
            <person name="Berger A."/>
            <person name="Berges H."/>
            <person name="Bidwell S."/>
            <person name="Bisseling T."/>
            <person name="Choisne N."/>
            <person name="Couloux A."/>
            <person name="Denny R."/>
            <person name="Deshpande S."/>
            <person name="Dai X."/>
            <person name="Doyle J.J."/>
            <person name="Dudez A.M."/>
            <person name="Farmer A.D."/>
            <person name="Fouteau S."/>
            <person name="Franken C."/>
            <person name="Gibelin C."/>
            <person name="Gish J."/>
            <person name="Goldstein S."/>
            <person name="Gonzalez A.J."/>
            <person name="Green P.J."/>
            <person name="Hallab A."/>
            <person name="Hartog M."/>
            <person name="Hua A."/>
            <person name="Humphray S.J."/>
            <person name="Jeong D.H."/>
            <person name="Jing Y."/>
            <person name="Jocker A."/>
            <person name="Kenton S.M."/>
            <person name="Kim D.J."/>
            <person name="Klee K."/>
            <person name="Lai H."/>
            <person name="Lang C."/>
            <person name="Lin S."/>
            <person name="Macmil S.L."/>
            <person name="Magdelenat G."/>
            <person name="Matthews L."/>
            <person name="McCorrison J."/>
            <person name="Monaghan E.L."/>
            <person name="Mun J.H."/>
            <person name="Najar F.Z."/>
            <person name="Nicholson C."/>
            <person name="Noirot C."/>
            <person name="O'Bleness M."/>
            <person name="Paule C.R."/>
            <person name="Poulain J."/>
            <person name="Prion F."/>
            <person name="Qin B."/>
            <person name="Qu C."/>
            <person name="Retzel E.F."/>
            <person name="Riddle C."/>
            <person name="Sallet E."/>
            <person name="Samain S."/>
            <person name="Samson N."/>
            <person name="Sanders I."/>
            <person name="Saurat O."/>
            <person name="Scarpelli C."/>
            <person name="Schiex T."/>
            <person name="Segurens B."/>
            <person name="Severin A.J."/>
            <person name="Sherrier D.J."/>
            <person name="Shi R."/>
            <person name="Sims S."/>
            <person name="Singer S.R."/>
            <person name="Sinharoy S."/>
            <person name="Sterck L."/>
            <person name="Viollet A."/>
            <person name="Wang B.B."/>
            <person name="Wang K."/>
            <person name="Wang M."/>
            <person name="Wang X."/>
            <person name="Warfsmann J."/>
            <person name="Weissenbach J."/>
            <person name="White D.D."/>
            <person name="White J.D."/>
            <person name="Wiley G.B."/>
            <person name="Wincker P."/>
            <person name="Xing Y."/>
            <person name="Yang L."/>
            <person name="Yao Z."/>
            <person name="Ying F."/>
            <person name="Zhai J."/>
            <person name="Zhou L."/>
            <person name="Zuber A."/>
            <person name="Denarie J."/>
            <person name="Dixon R.A."/>
            <person name="May G.D."/>
            <person name="Schwartz D.C."/>
            <person name="Rogers J."/>
            <person name="Quetier F."/>
            <person name="Town C.D."/>
            <person name="Roe B.A."/>
        </authorList>
    </citation>
    <scope>NUCLEOTIDE SEQUENCE [LARGE SCALE GENOMIC DNA]</scope>
    <source>
        <strain evidence="2">A17</strain>
        <strain evidence="3 4">cv. Jemalong A17</strain>
    </source>
</reference>
<protein>
    <submittedName>
        <fullName evidence="2">Transmembrane protein, putative</fullName>
    </submittedName>
</protein>
<keyword evidence="1" id="KW-0472">Membrane</keyword>
<keyword evidence="1" id="KW-1133">Transmembrane helix</keyword>
<evidence type="ECO:0000313" key="4">
    <source>
        <dbReference type="Proteomes" id="UP000002051"/>
    </source>
</evidence>
<organism evidence="2 4">
    <name type="scientific">Medicago truncatula</name>
    <name type="common">Barrel medic</name>
    <name type="synonym">Medicago tribuloides</name>
    <dbReference type="NCBI Taxonomy" id="3880"/>
    <lineage>
        <taxon>Eukaryota</taxon>
        <taxon>Viridiplantae</taxon>
        <taxon>Streptophyta</taxon>
        <taxon>Embryophyta</taxon>
        <taxon>Tracheophyta</taxon>
        <taxon>Spermatophyta</taxon>
        <taxon>Magnoliopsida</taxon>
        <taxon>eudicotyledons</taxon>
        <taxon>Gunneridae</taxon>
        <taxon>Pentapetalae</taxon>
        <taxon>rosids</taxon>
        <taxon>fabids</taxon>
        <taxon>Fabales</taxon>
        <taxon>Fabaceae</taxon>
        <taxon>Papilionoideae</taxon>
        <taxon>50 kb inversion clade</taxon>
        <taxon>NPAAA clade</taxon>
        <taxon>Hologalegina</taxon>
        <taxon>IRL clade</taxon>
        <taxon>Trifolieae</taxon>
        <taxon>Medicago</taxon>
    </lineage>
</organism>
<keyword evidence="1 2" id="KW-0812">Transmembrane</keyword>
<proteinExistence type="predicted"/>